<reference evidence="2" key="3">
    <citation type="submission" date="2015-02" db="EMBL/GenBank/DDBJ databases">
        <title>Evolutionary Origins and Diversification of the Mycorrhizal Mutualists.</title>
        <authorList>
            <consortium name="DOE Joint Genome Institute"/>
            <consortium name="Mycorrhizal Genomics Consortium"/>
            <person name="Kohler A."/>
            <person name="Kuo A."/>
            <person name="Nagy L.G."/>
            <person name="Floudas D."/>
            <person name="Copeland A."/>
            <person name="Barry K.W."/>
            <person name="Cichocki N."/>
            <person name="Veneault-Fourrey C."/>
            <person name="LaButti K."/>
            <person name="Lindquist E.A."/>
            <person name="Lipzen A."/>
            <person name="Lundell T."/>
            <person name="Morin E."/>
            <person name="Murat C."/>
            <person name="Riley R."/>
            <person name="Ohm R."/>
            <person name="Sun H."/>
            <person name="Tunlid A."/>
            <person name="Henrissat B."/>
            <person name="Grigoriev I.V."/>
            <person name="Hibbett D.S."/>
            <person name="Martin F."/>
        </authorList>
    </citation>
    <scope>NUCLEOTIDE SEQUENCE</scope>
    <source>
        <strain evidence="2">441</strain>
    </source>
</reference>
<evidence type="ECO:0000313" key="1">
    <source>
        <dbReference type="EMBL" id="KIK17376.1"/>
    </source>
</evidence>
<reference evidence="2 3" key="1">
    <citation type="submission" date="2014-04" db="EMBL/GenBank/DDBJ databases">
        <authorList>
            <consortium name="DOE Joint Genome Institute"/>
            <person name="Kuo A."/>
            <person name="Kohler A."/>
            <person name="Costa M.D."/>
            <person name="Nagy L.G."/>
            <person name="Floudas D."/>
            <person name="Copeland A."/>
            <person name="Barry K.W."/>
            <person name="Cichocki N."/>
            <person name="Veneault-Fourrey C."/>
            <person name="LaButti K."/>
            <person name="Lindquist E.A."/>
            <person name="Lipzen A."/>
            <person name="Lundell T."/>
            <person name="Morin E."/>
            <person name="Murat C."/>
            <person name="Sun H."/>
            <person name="Tunlid A."/>
            <person name="Henrissat B."/>
            <person name="Grigoriev I.V."/>
            <person name="Hibbett D.S."/>
            <person name="Martin F."/>
            <person name="Nordberg H.P."/>
            <person name="Cantor M.N."/>
            <person name="Hua S.X."/>
        </authorList>
    </citation>
    <scope>NUCLEOTIDE SEQUENCE [LARGE SCALE GENOMIC DNA]</scope>
    <source>
        <strain evidence="2 3">441</strain>
    </source>
</reference>
<feature type="non-terminal residue" evidence="2">
    <location>
        <position position="77"/>
    </location>
</feature>
<keyword evidence="3" id="KW-1185">Reference proteome</keyword>
<dbReference type="EMBL" id="KN833766">
    <property type="protein sequence ID" value="KIK20374.1"/>
    <property type="molecule type" value="Genomic_DNA"/>
</dbReference>
<proteinExistence type="predicted"/>
<feature type="non-terminal residue" evidence="2">
    <location>
        <position position="1"/>
    </location>
</feature>
<accession>A0A0C9Z2A6</accession>
<organism evidence="2 3">
    <name type="scientific">Pisolithus microcarpus 441</name>
    <dbReference type="NCBI Taxonomy" id="765257"/>
    <lineage>
        <taxon>Eukaryota</taxon>
        <taxon>Fungi</taxon>
        <taxon>Dikarya</taxon>
        <taxon>Basidiomycota</taxon>
        <taxon>Agaricomycotina</taxon>
        <taxon>Agaricomycetes</taxon>
        <taxon>Agaricomycetidae</taxon>
        <taxon>Boletales</taxon>
        <taxon>Sclerodermatineae</taxon>
        <taxon>Pisolithaceae</taxon>
        <taxon>Pisolithus</taxon>
    </lineage>
</organism>
<gene>
    <name evidence="2" type="ORF">PISMIDRAFT_45620</name>
    <name evidence="1" type="ORF">PISMIDRAFT_75436</name>
</gene>
<reference evidence="3" key="2">
    <citation type="submission" date="2015-01" db="EMBL/GenBank/DDBJ databases">
        <title>Evolutionary Origins and Diversification of the Mycorrhizal Mutualists.</title>
        <authorList>
            <consortium name="DOE Joint Genome Institute"/>
            <consortium name="Mycorrhizal Genomics Consortium"/>
            <person name="Kohler A."/>
            <person name="Kuo A."/>
            <person name="Nagy L.G."/>
            <person name="Floudas D."/>
            <person name="Copeland A."/>
            <person name="Barry K.W."/>
            <person name="Cichocki N."/>
            <person name="Veneault-Fourrey C."/>
            <person name="LaButti K."/>
            <person name="Lindquist E.A."/>
            <person name="Lipzen A."/>
            <person name="Lundell T."/>
            <person name="Morin E."/>
            <person name="Murat C."/>
            <person name="Riley R."/>
            <person name="Ohm R."/>
            <person name="Sun H."/>
            <person name="Tunlid A."/>
            <person name="Henrissat B."/>
            <person name="Grigoriev I.V."/>
            <person name="Hibbett D.S."/>
            <person name="Martin F."/>
        </authorList>
    </citation>
    <scope>NUCLEOTIDE SEQUENCE [LARGE SCALE GENOMIC DNA]</scope>
    <source>
        <strain evidence="3">441</strain>
    </source>
</reference>
<protein>
    <submittedName>
        <fullName evidence="2">Uncharacterized protein</fullName>
    </submittedName>
</protein>
<evidence type="ECO:0000313" key="2">
    <source>
        <dbReference type="EMBL" id="KIK20374.1"/>
    </source>
</evidence>
<dbReference type="EMBL" id="KN833830">
    <property type="protein sequence ID" value="KIK17376.1"/>
    <property type="molecule type" value="Genomic_DNA"/>
</dbReference>
<dbReference type="HOGENOM" id="CLU_006344_6_3_1"/>
<dbReference type="Proteomes" id="UP000054018">
    <property type="component" value="Unassembled WGS sequence"/>
</dbReference>
<dbReference type="OrthoDB" id="3246013at2759"/>
<evidence type="ECO:0000313" key="3">
    <source>
        <dbReference type="Proteomes" id="UP000054018"/>
    </source>
</evidence>
<name>A0A0C9Z2A6_9AGAM</name>
<dbReference type="STRING" id="765257.A0A0C9Z2A6"/>
<sequence>HQHALVHYETLIHLFGAPNGLCTSITESKHITVVKKPWYHLNKHNALSQILQTNQHISQLVAAHADFEAWGMLSVSH</sequence>
<dbReference type="AlphaFoldDB" id="A0A0C9Z2A6"/>